<dbReference type="EMBL" id="JABANP010000016">
    <property type="protein sequence ID" value="KAF4695922.1"/>
    <property type="molecule type" value="Genomic_DNA"/>
</dbReference>
<comment type="similarity">
    <text evidence="5">Belongs to the peptidase M1 family.</text>
</comment>
<proteinExistence type="inferred from homology"/>
<evidence type="ECO:0000256" key="4">
    <source>
        <dbReference type="ARBA" id="ARBA00009794"/>
    </source>
</evidence>
<evidence type="ECO:0000256" key="2">
    <source>
        <dbReference type="ARBA" id="ARBA00004123"/>
    </source>
</evidence>
<dbReference type="Pfam" id="PF04981">
    <property type="entry name" value="NMD3"/>
    <property type="match status" value="1"/>
</dbReference>
<dbReference type="InterPro" id="IPR042097">
    <property type="entry name" value="Aminopeptidase_N-like_N_sf"/>
</dbReference>
<dbReference type="GO" id="GO:0015031">
    <property type="term" value="P:protein transport"/>
    <property type="evidence" value="ECO:0007669"/>
    <property type="project" value="UniProtKB-KW"/>
</dbReference>
<gene>
    <name evidence="18" type="ORF">FOZ60_003086</name>
</gene>
<dbReference type="PANTHER" id="PTHR12746">
    <property type="entry name" value="NONSENSE-MEDIATED MRNA DECAY PROTEIN 3"/>
    <property type="match status" value="1"/>
</dbReference>
<evidence type="ECO:0000256" key="5">
    <source>
        <dbReference type="ARBA" id="ARBA00010136"/>
    </source>
</evidence>
<organism evidence="18 19">
    <name type="scientific">Perkinsus olseni</name>
    <name type="common">Perkinsus atlanticus</name>
    <dbReference type="NCBI Taxonomy" id="32597"/>
    <lineage>
        <taxon>Eukaryota</taxon>
        <taxon>Sar</taxon>
        <taxon>Alveolata</taxon>
        <taxon>Perkinsozoa</taxon>
        <taxon>Perkinsea</taxon>
        <taxon>Perkinsida</taxon>
        <taxon>Perkinsidae</taxon>
        <taxon>Perkinsus</taxon>
    </lineage>
</organism>
<evidence type="ECO:0000256" key="8">
    <source>
        <dbReference type="ARBA" id="ARBA00022490"/>
    </source>
</evidence>
<dbReference type="GO" id="GO:0000055">
    <property type="term" value="P:ribosomal large subunit export from nucleus"/>
    <property type="evidence" value="ECO:0007669"/>
    <property type="project" value="TreeGrafter"/>
</dbReference>
<dbReference type="GO" id="GO:0043023">
    <property type="term" value="F:ribosomal large subunit binding"/>
    <property type="evidence" value="ECO:0007669"/>
    <property type="project" value="InterPro"/>
</dbReference>
<evidence type="ECO:0000256" key="13">
    <source>
        <dbReference type="ARBA" id="ARBA00022927"/>
    </source>
</evidence>
<dbReference type="Pfam" id="PF21193">
    <property type="entry name" value="NMD_SH3"/>
    <property type="match status" value="1"/>
</dbReference>
<evidence type="ECO:0000256" key="3">
    <source>
        <dbReference type="ARBA" id="ARBA00004496"/>
    </source>
</evidence>
<dbReference type="Gene3D" id="1.25.40.320">
    <property type="entry name" value="Peptidase M1, leukotriene A4 hydrolase/aminopeptidase C-terminal domain"/>
    <property type="match status" value="1"/>
</dbReference>
<dbReference type="GO" id="GO:0008237">
    <property type="term" value="F:metallopeptidase activity"/>
    <property type="evidence" value="ECO:0007669"/>
    <property type="project" value="UniProtKB-KW"/>
</dbReference>
<comment type="caution">
    <text evidence="18">The sequence shown here is derived from an EMBL/GenBank/DDBJ whole genome shotgun (WGS) entry which is preliminary data.</text>
</comment>
<dbReference type="InterPro" id="IPR027268">
    <property type="entry name" value="Peptidase_M4/M1_CTD_sf"/>
</dbReference>
<dbReference type="Pfam" id="PF21192">
    <property type="entry name" value="OB_NMD3"/>
    <property type="match status" value="1"/>
</dbReference>
<evidence type="ECO:0000256" key="10">
    <source>
        <dbReference type="ARBA" id="ARBA00022723"/>
    </source>
</evidence>
<dbReference type="AlphaFoldDB" id="A0A7J6PIY8"/>
<evidence type="ECO:0000256" key="14">
    <source>
        <dbReference type="ARBA" id="ARBA00023049"/>
    </source>
</evidence>
<dbReference type="InterPro" id="IPR048898">
    <property type="entry name" value="OB_NMD3"/>
</dbReference>
<sequence length="1243" mass="139600">MSRKRSFNSSVAQPTSAQDEMPRYANVLCCVCGASMVPNQSNMCVNCMKGEVDITEGISKQAVVNYCRECNRYQRPPWVPCEPESRELLGICLKKIKGLNKVKLVDANFIWQAPTSKRMKVKLTVQKEVMNGAIMQQSMIVDFIVAWQQCDDCKRTYTPHTWNASVQVRQKTDHKRTFFYLEQLILKHDAHEKVVGIKRTPDGLDFHFGHRSHAQKFSEFVLSQVPSRVKQSKHLISHDSHNTTYNYKYTTLIDMCPVCKDDVVFLPKALKNKLGGVNPIQVVTKVSSQIRLVDPLTGKVSDLAGIEYWKNPFDPLLTRRHLVEFTVLNVEEDTGPARASAFNRRGQKTYTMVDLELMRTQGSGEAAAGDPEIITVRSHLGGVLQPGDLCAGYDLRTVNVSGIDEEMLEKTNLDVIIVKKTYTRHRQRKRPWILRRLERDDAGEESNDGDYEQFMRDIEEDKDLRQEINLFRDPAWKEPAAEHVQTADEEDEGDENEAPEVDLAELLDGLTLNDKGTAADAADEGHQDDDELRLPNAATGLHFCKGSSIVSAPFLPAMHDAQQLPFAELTQVTAVPTNAPPTTTLVPSEQKIVDDPEEVDTEEHNDDPSSLSEPLGMGRAKMVHLDLDLAVDFESTRLVGRVDITCVPNTAGPCELVLDTRDLQIRQVYLVTAHPPIIPGASAPYILQELPFELEEDRKDSVFGTPLRITLPPTCLAGQQLFVRVVYATSSDSSALQFLTKEQTSGGKYPFLFSQCEAIHARAMVPLQDGCNCKVTYSARVRAPTELFCLMSAIRQTSAGHRCQPPHDFGISTTPPEFSGLWSAHTFRQDVAIPPYLIAIVCGELAGRRLGPRSTVWAEPSVVDEAQWEFEETEKILSTAEELCGPYRFGVYDLFVVPPSFPYGGMENPCLTFVTPTLLAGDRSQVDVIAHEIAHSWSGNLVTNRKGMTCFIERKIVECCFGEERGALRAESGWQALRQCVERIGPDHNFTCLVPDLSNGVDPDDSFSTVPYEKGASLLWYLQELVGGDEVFQPFVRKYFNAFAGSTVTTQQFANFFMQEFKNKITQQPDWKKLFYSPGMPEYKPPYDPKPVEEAKALAVKWEGAAHNGVIPESSGVRDWPSAKKCIMLNTLISDGRFEDGRYASEVVKKMNDAYGFLDTNCEVRCDFIQLALSSGWEEAKQEAVKLVTEQGRMKFTRTLYRSLAEVDPELARKTFEEHKLFYHPICRKMVQKDIGLDSDSDE</sequence>
<feature type="compositionally biased region" description="Low complexity" evidence="16">
    <location>
        <begin position="578"/>
        <end position="587"/>
    </location>
</feature>
<feature type="region of interest" description="Disordered" evidence="16">
    <location>
        <begin position="578"/>
        <end position="615"/>
    </location>
</feature>
<dbReference type="Pfam" id="PF17900">
    <property type="entry name" value="Peptidase_M1_N"/>
    <property type="match status" value="1"/>
</dbReference>
<evidence type="ECO:0000256" key="15">
    <source>
        <dbReference type="ARBA" id="ARBA00023242"/>
    </source>
</evidence>
<reference evidence="18 19" key="1">
    <citation type="submission" date="2020-04" db="EMBL/GenBank/DDBJ databases">
        <title>Perkinsus olseni comparative genomics.</title>
        <authorList>
            <person name="Bogema D.R."/>
        </authorList>
    </citation>
    <scope>NUCLEOTIDE SEQUENCE [LARGE SCALE GENOMIC DNA]</scope>
    <source>
        <strain evidence="18">00978-12</strain>
    </source>
</reference>
<dbReference type="SMART" id="SM01263">
    <property type="entry name" value="Leuk-A4-hydro_C"/>
    <property type="match status" value="1"/>
</dbReference>
<dbReference type="SUPFAM" id="SSF48371">
    <property type="entry name" value="ARM repeat"/>
    <property type="match status" value="1"/>
</dbReference>
<dbReference type="GO" id="GO:0005634">
    <property type="term" value="C:nucleus"/>
    <property type="evidence" value="ECO:0007669"/>
    <property type="project" value="UniProtKB-SubCell"/>
</dbReference>
<comment type="similarity">
    <text evidence="4">Belongs to the NMD3 family.</text>
</comment>
<dbReference type="Gene3D" id="2.60.40.1730">
    <property type="entry name" value="tricorn interacting facor f3 domain"/>
    <property type="match status" value="1"/>
</dbReference>
<dbReference type="Pfam" id="PF01433">
    <property type="entry name" value="Peptidase_M1"/>
    <property type="match status" value="1"/>
</dbReference>
<evidence type="ECO:0000313" key="19">
    <source>
        <dbReference type="Proteomes" id="UP000541610"/>
    </source>
</evidence>
<dbReference type="GO" id="GO:0006508">
    <property type="term" value="P:proteolysis"/>
    <property type="evidence" value="ECO:0007669"/>
    <property type="project" value="UniProtKB-KW"/>
</dbReference>
<keyword evidence="12" id="KW-0862">Zinc</keyword>
<dbReference type="Gene3D" id="3.30.2010.30">
    <property type="match status" value="1"/>
</dbReference>
<dbReference type="Pfam" id="PF09127">
    <property type="entry name" value="Leuk-A4-hydro_C"/>
    <property type="match status" value="1"/>
</dbReference>
<feature type="region of interest" description="Disordered" evidence="16">
    <location>
        <begin position="475"/>
        <end position="498"/>
    </location>
</feature>
<evidence type="ECO:0000313" key="18">
    <source>
        <dbReference type="EMBL" id="KAF4695922.1"/>
    </source>
</evidence>
<dbReference type="PRINTS" id="PR00756">
    <property type="entry name" value="ALADIPTASE"/>
</dbReference>
<evidence type="ECO:0000256" key="11">
    <source>
        <dbReference type="ARBA" id="ARBA00022801"/>
    </source>
</evidence>
<dbReference type="GO" id="GO:0005737">
    <property type="term" value="C:cytoplasm"/>
    <property type="evidence" value="ECO:0007669"/>
    <property type="project" value="UniProtKB-SubCell"/>
</dbReference>
<dbReference type="InterPro" id="IPR039768">
    <property type="entry name" value="Nmd3"/>
</dbReference>
<keyword evidence="8" id="KW-0963">Cytoplasm</keyword>
<evidence type="ECO:0000256" key="12">
    <source>
        <dbReference type="ARBA" id="ARBA00022833"/>
    </source>
</evidence>
<dbReference type="CDD" id="cd09599">
    <property type="entry name" value="M1_LTA4H"/>
    <property type="match status" value="1"/>
</dbReference>
<feature type="compositionally biased region" description="Acidic residues" evidence="16">
    <location>
        <begin position="487"/>
        <end position="498"/>
    </location>
</feature>
<evidence type="ECO:0000259" key="17">
    <source>
        <dbReference type="SMART" id="SM01263"/>
    </source>
</evidence>
<dbReference type="InterPro" id="IPR014782">
    <property type="entry name" value="Peptidase_M1_dom"/>
</dbReference>
<dbReference type="FunFam" id="3.30.2010.30:FF:000001">
    <property type="entry name" value="Leukotriene A(4) hydrolase"/>
    <property type="match status" value="1"/>
</dbReference>
<dbReference type="InterPro" id="IPR038502">
    <property type="entry name" value="M1_LTA-4_hydro/amino_C_sf"/>
</dbReference>
<dbReference type="InterPro" id="IPR007064">
    <property type="entry name" value="Nmd3_N"/>
</dbReference>
<dbReference type="InterPro" id="IPR045357">
    <property type="entry name" value="Aminopeptidase_N-like_N"/>
</dbReference>
<evidence type="ECO:0000256" key="1">
    <source>
        <dbReference type="ARBA" id="ARBA00001947"/>
    </source>
</evidence>
<dbReference type="InterPro" id="IPR001930">
    <property type="entry name" value="Peptidase_M1"/>
</dbReference>
<feature type="compositionally biased region" description="Acidic residues" evidence="16">
    <location>
        <begin position="595"/>
        <end position="605"/>
    </location>
</feature>
<dbReference type="Gene3D" id="1.10.390.10">
    <property type="entry name" value="Neutral Protease Domain 2"/>
    <property type="match status" value="1"/>
</dbReference>
<dbReference type="InterPro" id="IPR015211">
    <property type="entry name" value="Peptidase_M1_C"/>
</dbReference>
<dbReference type="GO" id="GO:0008270">
    <property type="term" value="F:zinc ion binding"/>
    <property type="evidence" value="ECO:0007669"/>
    <property type="project" value="InterPro"/>
</dbReference>
<keyword evidence="11" id="KW-0378">Hydrolase</keyword>
<dbReference type="OrthoDB" id="10031169at2759"/>
<dbReference type="InterPro" id="IPR049980">
    <property type="entry name" value="LTA4H_cat"/>
</dbReference>
<keyword evidence="7" id="KW-0813">Transport</keyword>
<keyword evidence="15" id="KW-0539">Nucleus</keyword>
<protein>
    <recommendedName>
        <fullName evidence="6">60S ribosomal export protein NMD3</fullName>
    </recommendedName>
</protein>
<dbReference type="InterPro" id="IPR048899">
    <property type="entry name" value="NMD_SH3"/>
</dbReference>
<comment type="cofactor">
    <cofactor evidence="1">
        <name>Zn(2+)</name>
        <dbReference type="ChEBI" id="CHEBI:29105"/>
    </cofactor>
</comment>
<keyword evidence="9" id="KW-0645">Protease</keyword>
<evidence type="ECO:0000256" key="6">
    <source>
        <dbReference type="ARBA" id="ARBA00017035"/>
    </source>
</evidence>
<evidence type="ECO:0000256" key="16">
    <source>
        <dbReference type="SAM" id="MobiDB-lite"/>
    </source>
</evidence>
<evidence type="ECO:0000256" key="9">
    <source>
        <dbReference type="ARBA" id="ARBA00022670"/>
    </source>
</evidence>
<dbReference type="SUPFAM" id="SSF55486">
    <property type="entry name" value="Metalloproteases ('zincins'), catalytic domain"/>
    <property type="match status" value="1"/>
</dbReference>
<keyword evidence="10" id="KW-0479">Metal-binding</keyword>
<comment type="subcellular location">
    <subcellularLocation>
        <location evidence="3">Cytoplasm</location>
    </subcellularLocation>
    <subcellularLocation>
        <location evidence="2">Nucleus</location>
    </subcellularLocation>
</comment>
<dbReference type="PANTHER" id="PTHR12746:SF2">
    <property type="entry name" value="60S RIBOSOMAL EXPORT PROTEIN NMD3"/>
    <property type="match status" value="1"/>
</dbReference>
<accession>A0A7J6PIY8</accession>
<feature type="domain" description="Peptidase M1 leukotriene A4 hydrolase/aminopeptidase C-terminal" evidence="17">
    <location>
        <begin position="1090"/>
        <end position="1235"/>
    </location>
</feature>
<keyword evidence="13" id="KW-0653">Protein transport</keyword>
<name>A0A7J6PIY8_PEROL</name>
<dbReference type="SUPFAM" id="SSF63737">
    <property type="entry name" value="Leukotriene A4 hydrolase N-terminal domain"/>
    <property type="match status" value="1"/>
</dbReference>
<dbReference type="InterPro" id="IPR016024">
    <property type="entry name" value="ARM-type_fold"/>
</dbReference>
<dbReference type="Proteomes" id="UP000541610">
    <property type="component" value="Unassembled WGS sequence"/>
</dbReference>
<evidence type="ECO:0000256" key="7">
    <source>
        <dbReference type="ARBA" id="ARBA00022448"/>
    </source>
</evidence>
<keyword evidence="14" id="KW-0482">Metalloprotease</keyword>